<protein>
    <recommendedName>
        <fullName evidence="12">Cytochrome P450</fullName>
    </recommendedName>
</protein>
<name>A0A1I8PEK3_STOCA</name>
<keyword evidence="7 9" id="KW-0503">Monooxygenase</keyword>
<evidence type="ECO:0000313" key="10">
    <source>
        <dbReference type="EnsemblMetazoa" id="SCAU007393-PA"/>
    </source>
</evidence>
<evidence type="ECO:0000256" key="1">
    <source>
        <dbReference type="ARBA" id="ARBA00001971"/>
    </source>
</evidence>
<evidence type="ECO:0000256" key="6">
    <source>
        <dbReference type="ARBA" id="ARBA00023004"/>
    </source>
</evidence>
<dbReference type="PROSITE" id="PS00086">
    <property type="entry name" value="CYTOCHROME_P450"/>
    <property type="match status" value="1"/>
</dbReference>
<keyword evidence="5 9" id="KW-0560">Oxidoreductase</keyword>
<dbReference type="GO" id="GO:0016705">
    <property type="term" value="F:oxidoreductase activity, acting on paired donors, with incorporation or reduction of molecular oxygen"/>
    <property type="evidence" value="ECO:0007669"/>
    <property type="project" value="InterPro"/>
</dbReference>
<keyword evidence="11" id="KW-1185">Reference proteome</keyword>
<comment type="cofactor">
    <cofactor evidence="1 8">
        <name>heme</name>
        <dbReference type="ChEBI" id="CHEBI:30413"/>
    </cofactor>
</comment>
<dbReference type="InterPro" id="IPR002401">
    <property type="entry name" value="Cyt_P450_E_grp-I"/>
</dbReference>
<reference evidence="10" key="1">
    <citation type="submission" date="2020-05" db="UniProtKB">
        <authorList>
            <consortium name="EnsemblMetazoa"/>
        </authorList>
    </citation>
    <scope>IDENTIFICATION</scope>
    <source>
        <strain evidence="10">USDA</strain>
    </source>
</reference>
<accession>A0A1I8PEK3</accession>
<sequence length="544" mass="62180">MITCRKYLGEGLCQLSNQPLKQLRFLASPSAKPIGSESSTTFEQEWQAAKPYAEVPTMGLLRMLRNFLPGGKFAKLDIADMIMVIRTELGPISKMKGTFGRPDSVFTHSPQDIEKLLHNQGIWPLRPGSEGLSYHRNNHRGEFFQGVEGLIASNGENWGSFRSTVNPILMQPKNVRLYLQKMSTVGKELLNRILEIRDPNTHEVPSNFEEELNLWALESISIVALDKKLGLLSKNRDNEEAKKLFKLITEFFTLSVDIEFKPPIWKYYKTKTFNRLMETLDGMTDISRKYVNEAIQRIEEDRSQGVPEKPESEQSVLEKLIKIDKKIATVMAMDMLMAGVDTTTSTLTGIMLCLSKNPEKQAKLRQEIMQVLPHKNSDFDELAFNNLPYLRACIKESLRFYPLGFGNARISVTDMVLSGYQVPKGTMVVVVNMSMLTNDEFYPQASEFLPERWLRTHKDETTVCGNLSTQDLKPRNPFVYFPFGFGARSCIGRRIVEMELELAVARLVRNFHIEFNHSTENAFKSLLIRVPNIPLKFKFTDVEK</sequence>
<evidence type="ECO:0000256" key="3">
    <source>
        <dbReference type="ARBA" id="ARBA00022617"/>
    </source>
</evidence>
<evidence type="ECO:0000256" key="8">
    <source>
        <dbReference type="PIRSR" id="PIRSR602401-1"/>
    </source>
</evidence>
<dbReference type="GO" id="GO:0005506">
    <property type="term" value="F:iron ion binding"/>
    <property type="evidence" value="ECO:0007669"/>
    <property type="project" value="InterPro"/>
</dbReference>
<dbReference type="PANTHER" id="PTHR24279:SF120">
    <property type="entry name" value="CYTOCHROME P450"/>
    <property type="match status" value="1"/>
</dbReference>
<dbReference type="Pfam" id="PF00067">
    <property type="entry name" value="p450"/>
    <property type="match status" value="1"/>
</dbReference>
<dbReference type="PRINTS" id="PR00463">
    <property type="entry name" value="EP450I"/>
</dbReference>
<comment type="similarity">
    <text evidence="2 9">Belongs to the cytochrome P450 family.</text>
</comment>
<keyword evidence="4 8" id="KW-0479">Metal-binding</keyword>
<evidence type="ECO:0000256" key="9">
    <source>
        <dbReference type="RuleBase" id="RU000461"/>
    </source>
</evidence>
<dbReference type="KEGG" id="scac:106087121"/>
<feature type="binding site" description="axial binding residue" evidence="8">
    <location>
        <position position="490"/>
    </location>
    <ligand>
        <name>heme</name>
        <dbReference type="ChEBI" id="CHEBI:30413"/>
    </ligand>
    <ligandPart>
        <name>Fe</name>
        <dbReference type="ChEBI" id="CHEBI:18248"/>
    </ligandPart>
</feature>
<dbReference type="AlphaFoldDB" id="A0A1I8PEK3"/>
<dbReference type="GO" id="GO:0004497">
    <property type="term" value="F:monooxygenase activity"/>
    <property type="evidence" value="ECO:0007669"/>
    <property type="project" value="UniProtKB-KW"/>
</dbReference>
<dbReference type="PANTHER" id="PTHR24279">
    <property type="entry name" value="CYTOCHROME P450"/>
    <property type="match status" value="1"/>
</dbReference>
<evidence type="ECO:0000256" key="7">
    <source>
        <dbReference type="ARBA" id="ARBA00023033"/>
    </source>
</evidence>
<dbReference type="InterPro" id="IPR001128">
    <property type="entry name" value="Cyt_P450"/>
</dbReference>
<dbReference type="GO" id="GO:0020037">
    <property type="term" value="F:heme binding"/>
    <property type="evidence" value="ECO:0007669"/>
    <property type="project" value="InterPro"/>
</dbReference>
<dbReference type="PRINTS" id="PR00385">
    <property type="entry name" value="P450"/>
</dbReference>
<dbReference type="OrthoDB" id="3945418at2759"/>
<dbReference type="InterPro" id="IPR050479">
    <property type="entry name" value="CYP11_CYP27_families"/>
</dbReference>
<evidence type="ECO:0000256" key="4">
    <source>
        <dbReference type="ARBA" id="ARBA00022723"/>
    </source>
</evidence>
<evidence type="ECO:0008006" key="12">
    <source>
        <dbReference type="Google" id="ProtNLM"/>
    </source>
</evidence>
<dbReference type="InterPro" id="IPR036396">
    <property type="entry name" value="Cyt_P450_sf"/>
</dbReference>
<proteinExistence type="inferred from homology"/>
<dbReference type="Proteomes" id="UP000095300">
    <property type="component" value="Unassembled WGS sequence"/>
</dbReference>
<organism evidence="10 11">
    <name type="scientific">Stomoxys calcitrans</name>
    <name type="common">Stable fly</name>
    <name type="synonym">Conops calcitrans</name>
    <dbReference type="NCBI Taxonomy" id="35570"/>
    <lineage>
        <taxon>Eukaryota</taxon>
        <taxon>Metazoa</taxon>
        <taxon>Ecdysozoa</taxon>
        <taxon>Arthropoda</taxon>
        <taxon>Hexapoda</taxon>
        <taxon>Insecta</taxon>
        <taxon>Pterygota</taxon>
        <taxon>Neoptera</taxon>
        <taxon>Endopterygota</taxon>
        <taxon>Diptera</taxon>
        <taxon>Brachycera</taxon>
        <taxon>Muscomorpha</taxon>
        <taxon>Muscoidea</taxon>
        <taxon>Muscidae</taxon>
        <taxon>Stomoxys</taxon>
    </lineage>
</organism>
<evidence type="ECO:0000256" key="2">
    <source>
        <dbReference type="ARBA" id="ARBA00010617"/>
    </source>
</evidence>
<dbReference type="EnsemblMetazoa" id="SCAU007393-RA">
    <property type="protein sequence ID" value="SCAU007393-PA"/>
    <property type="gene ID" value="SCAU007393"/>
</dbReference>
<dbReference type="STRING" id="35570.A0A1I8PEK3"/>
<dbReference type="Gene3D" id="1.10.630.10">
    <property type="entry name" value="Cytochrome P450"/>
    <property type="match status" value="1"/>
</dbReference>
<keyword evidence="3 8" id="KW-0349">Heme</keyword>
<dbReference type="CDD" id="cd11054">
    <property type="entry name" value="CYP24A1-like"/>
    <property type="match status" value="1"/>
</dbReference>
<keyword evidence="6 8" id="KW-0408">Iron</keyword>
<evidence type="ECO:0000313" key="11">
    <source>
        <dbReference type="Proteomes" id="UP000095300"/>
    </source>
</evidence>
<gene>
    <name evidence="10" type="primary">106087121</name>
</gene>
<dbReference type="FunFam" id="1.10.630.10:FF:000006">
    <property type="entry name" value="Cytochrome P450 302a1, mitochondrial"/>
    <property type="match status" value="1"/>
</dbReference>
<evidence type="ECO:0000256" key="5">
    <source>
        <dbReference type="ARBA" id="ARBA00023002"/>
    </source>
</evidence>
<dbReference type="VEuPathDB" id="VectorBase:SCAU007393"/>
<dbReference type="InterPro" id="IPR017972">
    <property type="entry name" value="Cyt_P450_CS"/>
</dbReference>
<dbReference type="SUPFAM" id="SSF48264">
    <property type="entry name" value="Cytochrome P450"/>
    <property type="match status" value="1"/>
</dbReference>